<dbReference type="PANTHER" id="PTHR45884">
    <property type="entry name" value="N-ACETYLTRANSFERASE ECO"/>
    <property type="match status" value="1"/>
</dbReference>
<keyword evidence="3" id="KW-1185">Reference proteome</keyword>
<protein>
    <recommendedName>
        <fullName evidence="1">N-acetyltransferase ESCO acetyl-transferase domain-containing protein</fullName>
    </recommendedName>
</protein>
<proteinExistence type="predicted"/>
<dbReference type="OrthoDB" id="428854at2759"/>
<dbReference type="Pfam" id="PF13880">
    <property type="entry name" value="Acetyltransf_13"/>
    <property type="match status" value="1"/>
</dbReference>
<sequence length="188" mass="20709">MRRNGARLAFCSYCWHNERVVPMTSSDGASIILVLDGDPSAQWNKIQDVVKMIENELGLEDGWLIHKSYKVYLFISSQRIAGCLVAEPIKNAYRVVSRSVAPKSSSVTHTKEAGLNSTVLHFGDVSFKGEVIKTAPSVNNPELIDSDISGAVFCDNEAVPALCGIRAIWVTHSNRRKHIATRLLDAAR</sequence>
<gene>
    <name evidence="2" type="ORF">NE237_004423</name>
</gene>
<feature type="domain" description="N-acetyltransferase ESCO acetyl-transferase" evidence="1">
    <location>
        <begin position="159"/>
        <end position="188"/>
    </location>
</feature>
<dbReference type="Proteomes" id="UP001141806">
    <property type="component" value="Unassembled WGS sequence"/>
</dbReference>
<dbReference type="EMBL" id="JAMYWD010000005">
    <property type="protein sequence ID" value="KAJ4971324.1"/>
    <property type="molecule type" value="Genomic_DNA"/>
</dbReference>
<organism evidence="2 3">
    <name type="scientific">Protea cynaroides</name>
    <dbReference type="NCBI Taxonomy" id="273540"/>
    <lineage>
        <taxon>Eukaryota</taxon>
        <taxon>Viridiplantae</taxon>
        <taxon>Streptophyta</taxon>
        <taxon>Embryophyta</taxon>
        <taxon>Tracheophyta</taxon>
        <taxon>Spermatophyta</taxon>
        <taxon>Magnoliopsida</taxon>
        <taxon>Proteales</taxon>
        <taxon>Proteaceae</taxon>
        <taxon>Protea</taxon>
    </lineage>
</organism>
<dbReference type="GO" id="GO:0000785">
    <property type="term" value="C:chromatin"/>
    <property type="evidence" value="ECO:0007669"/>
    <property type="project" value="TreeGrafter"/>
</dbReference>
<dbReference type="PANTHER" id="PTHR45884:SF2">
    <property type="entry name" value="N-ACETYLTRANSFERASE ECO"/>
    <property type="match status" value="1"/>
</dbReference>
<comment type="caution">
    <text evidence="2">The sequence shown here is derived from an EMBL/GenBank/DDBJ whole genome shotgun (WGS) entry which is preliminary data.</text>
</comment>
<dbReference type="GO" id="GO:0007064">
    <property type="term" value="P:mitotic sister chromatid cohesion"/>
    <property type="evidence" value="ECO:0007669"/>
    <property type="project" value="TreeGrafter"/>
</dbReference>
<dbReference type="GO" id="GO:0061733">
    <property type="term" value="F:protein-lysine-acetyltransferase activity"/>
    <property type="evidence" value="ECO:0007669"/>
    <property type="project" value="TreeGrafter"/>
</dbReference>
<dbReference type="GO" id="GO:0005634">
    <property type="term" value="C:nucleus"/>
    <property type="evidence" value="ECO:0007669"/>
    <property type="project" value="TreeGrafter"/>
</dbReference>
<dbReference type="InterPro" id="IPR028009">
    <property type="entry name" value="ESCO_Acetyltransf_dom"/>
</dbReference>
<accession>A0A9Q0QTP2</accession>
<reference evidence="2" key="1">
    <citation type="journal article" date="2023" name="Plant J.">
        <title>The genome of the king protea, Protea cynaroides.</title>
        <authorList>
            <person name="Chang J."/>
            <person name="Duong T.A."/>
            <person name="Schoeman C."/>
            <person name="Ma X."/>
            <person name="Roodt D."/>
            <person name="Barker N."/>
            <person name="Li Z."/>
            <person name="Van de Peer Y."/>
            <person name="Mizrachi E."/>
        </authorList>
    </citation>
    <scope>NUCLEOTIDE SEQUENCE</scope>
    <source>
        <tissue evidence="2">Young leaves</tissue>
    </source>
</reference>
<dbReference type="AlphaFoldDB" id="A0A9Q0QTP2"/>
<name>A0A9Q0QTP2_9MAGN</name>
<evidence type="ECO:0000259" key="1">
    <source>
        <dbReference type="Pfam" id="PF13880"/>
    </source>
</evidence>
<evidence type="ECO:0000313" key="3">
    <source>
        <dbReference type="Proteomes" id="UP001141806"/>
    </source>
</evidence>
<evidence type="ECO:0000313" key="2">
    <source>
        <dbReference type="EMBL" id="KAJ4971324.1"/>
    </source>
</evidence>